<evidence type="ECO:0000313" key="4">
    <source>
        <dbReference type="EMBL" id="RVT41082.1"/>
    </source>
</evidence>
<organism evidence="4 5">
    <name type="scientific">Sphingobium algorifonticola</name>
    <dbReference type="NCBI Taxonomy" id="2008318"/>
    <lineage>
        <taxon>Bacteria</taxon>
        <taxon>Pseudomonadati</taxon>
        <taxon>Pseudomonadota</taxon>
        <taxon>Alphaproteobacteria</taxon>
        <taxon>Sphingomonadales</taxon>
        <taxon>Sphingomonadaceae</taxon>
        <taxon>Sphingobium</taxon>
    </lineage>
</organism>
<dbReference type="AlphaFoldDB" id="A0A437J7D6"/>
<keyword evidence="3" id="KW-0732">Signal</keyword>
<comment type="caution">
    <text evidence="4">The sequence shown here is derived from an EMBL/GenBank/DDBJ whole genome shotgun (WGS) entry which is preliminary data.</text>
</comment>
<protein>
    <recommendedName>
        <fullName evidence="6">LPXTG cell wall anchor domain-containing protein</fullName>
    </recommendedName>
</protein>
<sequence length="330" mass="33459">MRKHITVRPARAAIAAVLALGSTPLLAQVAAPSAPPPVAATQPAAPAVNAAPPPVASTAPDVAAPILKPQSPVVQPLPEAPPVVAAPIAEAAPPAPVRREILRAERAAPTDAPAAADAAPVAATTAAPAAATPSAVSTSAVPAPVESTPAALPASNAVPADPADNSALEWGLMGGGIVLLGGAALLATMRRRRLRADSDPVIHRASVQHGVREEPVIESAITTDRVPSPVAVAPTPVAARRSTASPVVGHQHADLEAMVAAAPTADNPFRTRKNRLRRAHFLMRNGGMAVTQPTTVTPVNAVPQTVPRHAPVYDFGGNMGQRRGWRPATT</sequence>
<name>A0A437J7D6_9SPHN</name>
<proteinExistence type="predicted"/>
<evidence type="ECO:0000256" key="2">
    <source>
        <dbReference type="SAM" id="Phobius"/>
    </source>
</evidence>
<feature type="chain" id="PRO_5019128292" description="LPXTG cell wall anchor domain-containing protein" evidence="3">
    <location>
        <begin position="28"/>
        <end position="330"/>
    </location>
</feature>
<keyword evidence="2" id="KW-1133">Transmembrane helix</keyword>
<evidence type="ECO:0008006" key="6">
    <source>
        <dbReference type="Google" id="ProtNLM"/>
    </source>
</evidence>
<dbReference type="OrthoDB" id="7597283at2"/>
<evidence type="ECO:0000313" key="5">
    <source>
        <dbReference type="Proteomes" id="UP000282977"/>
    </source>
</evidence>
<feature type="region of interest" description="Disordered" evidence="1">
    <location>
        <begin position="33"/>
        <end position="53"/>
    </location>
</feature>
<feature type="compositionally biased region" description="Low complexity" evidence="1">
    <location>
        <begin position="39"/>
        <end position="53"/>
    </location>
</feature>
<feature type="signal peptide" evidence="3">
    <location>
        <begin position="1"/>
        <end position="27"/>
    </location>
</feature>
<dbReference type="EMBL" id="RZUL01000003">
    <property type="protein sequence ID" value="RVT41082.1"/>
    <property type="molecule type" value="Genomic_DNA"/>
</dbReference>
<feature type="transmembrane region" description="Helical" evidence="2">
    <location>
        <begin position="170"/>
        <end position="188"/>
    </location>
</feature>
<keyword evidence="2" id="KW-0472">Membrane</keyword>
<dbReference type="RefSeq" id="WP_127691076.1">
    <property type="nucleotide sequence ID" value="NZ_RZUL01000003.1"/>
</dbReference>
<gene>
    <name evidence="4" type="ORF">ENE74_11645</name>
</gene>
<dbReference type="Proteomes" id="UP000282977">
    <property type="component" value="Unassembled WGS sequence"/>
</dbReference>
<evidence type="ECO:0000256" key="1">
    <source>
        <dbReference type="SAM" id="MobiDB-lite"/>
    </source>
</evidence>
<evidence type="ECO:0000256" key="3">
    <source>
        <dbReference type="SAM" id="SignalP"/>
    </source>
</evidence>
<keyword evidence="2" id="KW-0812">Transmembrane</keyword>
<keyword evidence="5" id="KW-1185">Reference proteome</keyword>
<reference evidence="4 5" key="1">
    <citation type="submission" date="2019-01" db="EMBL/GenBank/DDBJ databases">
        <authorList>
            <person name="Chen W.-M."/>
        </authorList>
    </citation>
    <scope>NUCLEOTIDE SEQUENCE [LARGE SCALE GENOMIC DNA]</scope>
    <source>
        <strain evidence="4 5">TLA-22</strain>
    </source>
</reference>
<accession>A0A437J7D6</accession>